<reference evidence="3" key="1">
    <citation type="journal article" date="2013" name="Science">
        <title>The Amborella genome and the evolution of flowering plants.</title>
        <authorList>
            <consortium name="Amborella Genome Project"/>
        </authorList>
    </citation>
    <scope>NUCLEOTIDE SEQUENCE [LARGE SCALE GENOMIC DNA]</scope>
</reference>
<feature type="non-terminal residue" evidence="2">
    <location>
        <position position="1"/>
    </location>
</feature>
<sequence>YATPCNLGLHPNLGKPTGVIQSLPQVPIQGYGQDPPHAQGQPSQVSQPMEVLNPQVSQPLLAGAPAQFQTQSVPPNLPMSGSIGSISPSLLSISSASSSYTISSDLPCVVSTNPSRTTRANALPNNPIPSDLPQV</sequence>
<dbReference type="HOGENOM" id="CLU_1891086_0_0_1"/>
<protein>
    <submittedName>
        <fullName evidence="2">Uncharacterized protein</fullName>
    </submittedName>
</protein>
<organism evidence="2 3">
    <name type="scientific">Amborella trichopoda</name>
    <dbReference type="NCBI Taxonomy" id="13333"/>
    <lineage>
        <taxon>Eukaryota</taxon>
        <taxon>Viridiplantae</taxon>
        <taxon>Streptophyta</taxon>
        <taxon>Embryophyta</taxon>
        <taxon>Tracheophyta</taxon>
        <taxon>Spermatophyta</taxon>
        <taxon>Magnoliopsida</taxon>
        <taxon>Amborellales</taxon>
        <taxon>Amborellaceae</taxon>
        <taxon>Amborella</taxon>
    </lineage>
</organism>
<dbReference type="AlphaFoldDB" id="U5CXT8"/>
<name>U5CXT8_AMBTC</name>
<feature type="region of interest" description="Disordered" evidence="1">
    <location>
        <begin position="25"/>
        <end position="51"/>
    </location>
</feature>
<dbReference type="Gramene" id="ERN18141">
    <property type="protein sequence ID" value="ERN18141"/>
    <property type="gene ID" value="AMTR_s00054p00090680"/>
</dbReference>
<evidence type="ECO:0000313" key="2">
    <source>
        <dbReference type="EMBL" id="ERN18141.1"/>
    </source>
</evidence>
<dbReference type="EMBL" id="KI392271">
    <property type="protein sequence ID" value="ERN18141.1"/>
    <property type="molecule type" value="Genomic_DNA"/>
</dbReference>
<evidence type="ECO:0000313" key="3">
    <source>
        <dbReference type="Proteomes" id="UP000017836"/>
    </source>
</evidence>
<evidence type="ECO:0000256" key="1">
    <source>
        <dbReference type="SAM" id="MobiDB-lite"/>
    </source>
</evidence>
<proteinExistence type="predicted"/>
<feature type="compositionally biased region" description="Polar residues" evidence="1">
    <location>
        <begin position="113"/>
        <end position="124"/>
    </location>
</feature>
<accession>U5CXT8</accession>
<keyword evidence="3" id="KW-1185">Reference proteome</keyword>
<feature type="region of interest" description="Disordered" evidence="1">
    <location>
        <begin position="62"/>
        <end position="81"/>
    </location>
</feature>
<gene>
    <name evidence="2" type="ORF">AMTR_s00054p00090680</name>
</gene>
<dbReference type="Proteomes" id="UP000017836">
    <property type="component" value="Unassembled WGS sequence"/>
</dbReference>
<feature type="region of interest" description="Disordered" evidence="1">
    <location>
        <begin position="113"/>
        <end position="135"/>
    </location>
</feature>